<dbReference type="EMBL" id="JARQAJ010000003">
    <property type="protein sequence ID" value="MDT2759292.1"/>
    <property type="molecule type" value="Genomic_DNA"/>
</dbReference>
<organism evidence="1 2">
    <name type="scientific">Enterococcus xiangfangensis</name>
    <dbReference type="NCBI Taxonomy" id="1296537"/>
    <lineage>
        <taxon>Bacteria</taxon>
        <taxon>Bacillati</taxon>
        <taxon>Bacillota</taxon>
        <taxon>Bacilli</taxon>
        <taxon>Lactobacillales</taxon>
        <taxon>Enterococcaceae</taxon>
        <taxon>Enterococcus</taxon>
    </lineage>
</organism>
<comment type="caution">
    <text evidence="1">The sequence shown here is derived from an EMBL/GenBank/DDBJ whole genome shotgun (WGS) entry which is preliminary data.</text>
</comment>
<dbReference type="Proteomes" id="UP001181046">
    <property type="component" value="Unassembled WGS sequence"/>
</dbReference>
<reference evidence="1" key="1">
    <citation type="submission" date="2023-03" db="EMBL/GenBank/DDBJ databases">
        <authorList>
            <person name="Shen W."/>
            <person name="Cai J."/>
        </authorList>
    </citation>
    <scope>NUCLEOTIDE SEQUENCE</scope>
    <source>
        <strain evidence="1">P66-3</strain>
    </source>
</reference>
<accession>A0ABU3FB39</accession>
<protein>
    <submittedName>
        <fullName evidence="1">Uncharacterized protein</fullName>
    </submittedName>
</protein>
<evidence type="ECO:0000313" key="1">
    <source>
        <dbReference type="EMBL" id="MDT2759292.1"/>
    </source>
</evidence>
<dbReference type="RefSeq" id="WP_311829779.1">
    <property type="nucleotide sequence ID" value="NZ_JARQAJ010000003.1"/>
</dbReference>
<sequence>MTNKELQEILKKYPDNATVLMSYVRFPGSLATVDYQDDRNYYFVEAKGTPIVWIGAGDEEDGE</sequence>
<keyword evidence="2" id="KW-1185">Reference proteome</keyword>
<proteinExistence type="predicted"/>
<evidence type="ECO:0000313" key="2">
    <source>
        <dbReference type="Proteomes" id="UP001181046"/>
    </source>
</evidence>
<gene>
    <name evidence="1" type="ORF">P7H27_05900</name>
</gene>
<name>A0ABU3FB39_9ENTE</name>